<dbReference type="EMBL" id="JAWZYT010000041">
    <property type="protein sequence ID" value="KAK4329039.1"/>
    <property type="molecule type" value="Genomic_DNA"/>
</dbReference>
<protein>
    <recommendedName>
        <fullName evidence="2">Endonuclease/exonuclease/phosphatase domain-containing protein</fullName>
    </recommendedName>
</protein>
<dbReference type="CDD" id="cd09076">
    <property type="entry name" value="L1-EN"/>
    <property type="match status" value="1"/>
</dbReference>
<dbReference type="InterPro" id="IPR005135">
    <property type="entry name" value="Endo/exonuclease/phosphatase"/>
</dbReference>
<reference evidence="3" key="1">
    <citation type="submission" date="2023-11" db="EMBL/GenBank/DDBJ databases">
        <title>Genome assemblies of two species of porcelain crab, Petrolisthes cinctipes and Petrolisthes manimaculis (Anomura: Porcellanidae).</title>
        <authorList>
            <person name="Angst P."/>
        </authorList>
    </citation>
    <scope>NUCLEOTIDE SEQUENCE</scope>
    <source>
        <strain evidence="3">PB745_02</strain>
        <tissue evidence="3">Gill</tissue>
    </source>
</reference>
<dbReference type="GO" id="GO:0003824">
    <property type="term" value="F:catalytic activity"/>
    <property type="evidence" value="ECO:0007669"/>
    <property type="project" value="InterPro"/>
</dbReference>
<evidence type="ECO:0000313" key="3">
    <source>
        <dbReference type="EMBL" id="KAK4329039.1"/>
    </source>
</evidence>
<gene>
    <name evidence="3" type="ORF">Pmani_000595</name>
</gene>
<evidence type="ECO:0000259" key="2">
    <source>
        <dbReference type="Pfam" id="PF03372"/>
    </source>
</evidence>
<accession>A0AAE1QMI7</accession>
<dbReference type="AlphaFoldDB" id="A0AAE1QMI7"/>
<dbReference type="Gene3D" id="3.60.10.10">
    <property type="entry name" value="Endonuclease/exonuclease/phosphatase"/>
    <property type="match status" value="1"/>
</dbReference>
<sequence length="527" mass="59300">MTSPKHRKSKSDGTKPHWKRASPPHSIRLASVNVDSMSGRANEVVEVLERRGVVICCAQETRWKGYGAQWLVGKNKRYRIYWKGDESEKAKGGVGVLVAEEWESSVIDVRRVSGRLIVLKMKVGERVINVLSAYAPQAGLSRESKERFWGDTISVISDLSGTDTVVLAGDLNGHVGACADGYDDVHGGFGYGRRNLEGEYILESCVALNMVVCNSKFKKRLSHLITYSSGGTSSQIDYFLVSRKDWKFVRDVKVIPGEECISQHKLLVCDMSIRRDPVRKKVYMPKRKVWLLKESEYKVSYYREIQELVRNRVARPEGVSSHWDFLEGGLLAAADKVCGKTKGPPRNKISWWWNDAVDLAIREKRRLYKEHKKGGPREPYLAAKRKAKKEVYLAKKVIQDLVIDQVSDAENPNGIFNLARRIKEDGRDIVGERCVRKDDGTIAYVDKEIRDAWKVHYDRLLNVEFEWDREQLSTENPVLGPPPMIATDVVSSAINKMKDGKAAGCSGIVAEMIKAAGDDVALSMPSS</sequence>
<feature type="domain" description="Endonuclease/exonuclease/phosphatase" evidence="2">
    <location>
        <begin position="31"/>
        <end position="256"/>
    </location>
</feature>
<organism evidence="3 4">
    <name type="scientific">Petrolisthes manimaculis</name>
    <dbReference type="NCBI Taxonomy" id="1843537"/>
    <lineage>
        <taxon>Eukaryota</taxon>
        <taxon>Metazoa</taxon>
        <taxon>Ecdysozoa</taxon>
        <taxon>Arthropoda</taxon>
        <taxon>Crustacea</taxon>
        <taxon>Multicrustacea</taxon>
        <taxon>Malacostraca</taxon>
        <taxon>Eumalacostraca</taxon>
        <taxon>Eucarida</taxon>
        <taxon>Decapoda</taxon>
        <taxon>Pleocyemata</taxon>
        <taxon>Anomura</taxon>
        <taxon>Galatheoidea</taxon>
        <taxon>Porcellanidae</taxon>
        <taxon>Petrolisthes</taxon>
    </lineage>
</organism>
<name>A0AAE1QMI7_9EUCA</name>
<evidence type="ECO:0000256" key="1">
    <source>
        <dbReference type="SAM" id="MobiDB-lite"/>
    </source>
</evidence>
<dbReference type="InterPro" id="IPR027124">
    <property type="entry name" value="Swc5/CFDP1/2"/>
</dbReference>
<dbReference type="InterPro" id="IPR036691">
    <property type="entry name" value="Endo/exonu/phosph_ase_sf"/>
</dbReference>
<dbReference type="Pfam" id="PF03372">
    <property type="entry name" value="Exo_endo_phos"/>
    <property type="match status" value="1"/>
</dbReference>
<proteinExistence type="predicted"/>
<dbReference type="SUPFAM" id="SSF56219">
    <property type="entry name" value="DNase I-like"/>
    <property type="match status" value="1"/>
</dbReference>
<keyword evidence="4" id="KW-1185">Reference proteome</keyword>
<dbReference type="Proteomes" id="UP001292094">
    <property type="component" value="Unassembled WGS sequence"/>
</dbReference>
<dbReference type="PANTHER" id="PTHR23227:SF83">
    <property type="entry name" value="ENDONUCLEASE_EXONUCLEASE_PHOSPHATASE DOMAIN-CONTAINING PROTEIN"/>
    <property type="match status" value="1"/>
</dbReference>
<evidence type="ECO:0000313" key="4">
    <source>
        <dbReference type="Proteomes" id="UP001292094"/>
    </source>
</evidence>
<feature type="region of interest" description="Disordered" evidence="1">
    <location>
        <begin position="1"/>
        <end position="23"/>
    </location>
</feature>
<comment type="caution">
    <text evidence="3">The sequence shown here is derived from an EMBL/GenBank/DDBJ whole genome shotgun (WGS) entry which is preliminary data.</text>
</comment>
<dbReference type="PANTHER" id="PTHR23227">
    <property type="entry name" value="BUCENTAUR RELATED"/>
    <property type="match status" value="1"/>
</dbReference>